<feature type="coiled-coil region" evidence="1">
    <location>
        <begin position="290"/>
        <end position="345"/>
    </location>
</feature>
<organism evidence="2 3">
    <name type="scientific">Candidatus Dorea gallistercoris</name>
    <dbReference type="NCBI Taxonomy" id="2838542"/>
    <lineage>
        <taxon>Bacteria</taxon>
        <taxon>Bacillati</taxon>
        <taxon>Bacillota</taxon>
        <taxon>Clostridia</taxon>
        <taxon>Lachnospirales</taxon>
        <taxon>Lachnospiraceae</taxon>
        <taxon>Dorea</taxon>
    </lineage>
</organism>
<evidence type="ECO:0000256" key="1">
    <source>
        <dbReference type="SAM" id="Coils"/>
    </source>
</evidence>
<dbReference type="Pfam" id="PF12784">
    <property type="entry name" value="PDDEXK_2"/>
    <property type="match status" value="1"/>
</dbReference>
<proteinExistence type="predicted"/>
<dbReference type="Proteomes" id="UP000824263">
    <property type="component" value="Unassembled WGS sequence"/>
</dbReference>
<accession>A0A9D1R7A5</accession>
<protein>
    <submittedName>
        <fullName evidence="2">PD-(D/E)XK nuclease family transposase</fullName>
    </submittedName>
</protein>
<gene>
    <name evidence="2" type="ORF">H9873_00775</name>
</gene>
<dbReference type="EMBL" id="DXGF01000015">
    <property type="protein sequence ID" value="HIW82848.1"/>
    <property type="molecule type" value="Genomic_DNA"/>
</dbReference>
<reference evidence="2" key="1">
    <citation type="journal article" date="2021" name="PeerJ">
        <title>Extensive microbial diversity within the chicken gut microbiome revealed by metagenomics and culture.</title>
        <authorList>
            <person name="Gilroy R."/>
            <person name="Ravi A."/>
            <person name="Getino M."/>
            <person name="Pursley I."/>
            <person name="Horton D.L."/>
            <person name="Alikhan N.F."/>
            <person name="Baker D."/>
            <person name="Gharbi K."/>
            <person name="Hall N."/>
            <person name="Watson M."/>
            <person name="Adriaenssens E.M."/>
            <person name="Foster-Nyarko E."/>
            <person name="Jarju S."/>
            <person name="Secka A."/>
            <person name="Antonio M."/>
            <person name="Oren A."/>
            <person name="Chaudhuri R.R."/>
            <person name="La Ragione R."/>
            <person name="Hildebrand F."/>
            <person name="Pallen M.J."/>
        </authorList>
    </citation>
    <scope>NUCLEOTIDE SEQUENCE</scope>
    <source>
        <strain evidence="2">ChiSxjej1B13-11762</strain>
    </source>
</reference>
<name>A0A9D1R7A5_9FIRM</name>
<evidence type="ECO:0000313" key="3">
    <source>
        <dbReference type="Proteomes" id="UP000824263"/>
    </source>
</evidence>
<evidence type="ECO:0000313" key="2">
    <source>
        <dbReference type="EMBL" id="HIW82848.1"/>
    </source>
</evidence>
<keyword evidence="1" id="KW-0175">Coiled coil</keyword>
<sequence length="345" mass="41269">MTTILREYFPMLRTKEEILSEISEKAELRSVYQKWNEEQQKTFLDYCTGQKGVRILYDPFFKEIMNPEMNPGRVEELISLILKQKVKILYVLPLESPRIGDEHSLVVMDLVVKLEDGSIVNIEVQKLGYRFPGQRSACYSADLLLRQYKRVRGEKGTSFSYRDIKKVYTIVLYEKSTLEFHRFPDQYIHHFSQQSDTGIKIDLLQEYVFIPLDIYRKILQNETINSKLEAWLTFLSADEPEMIRKLILSYPQFEKYYEEIYELCRNTEKVMDMFSKELYELDKNTVQYMIDEMQEELDQKKKILEEQSGKIEEQAEKIEEQQKLLAQREEEIRELKRQMECLSAK</sequence>
<comment type="caution">
    <text evidence="2">The sequence shown here is derived from an EMBL/GenBank/DDBJ whole genome shotgun (WGS) entry which is preliminary data.</text>
</comment>
<reference evidence="2" key="2">
    <citation type="submission" date="2021-04" db="EMBL/GenBank/DDBJ databases">
        <authorList>
            <person name="Gilroy R."/>
        </authorList>
    </citation>
    <scope>NUCLEOTIDE SEQUENCE</scope>
    <source>
        <strain evidence="2">ChiSxjej1B13-11762</strain>
    </source>
</reference>
<dbReference type="AlphaFoldDB" id="A0A9D1R7A5"/>